<dbReference type="GO" id="GO:0016740">
    <property type="term" value="F:transferase activity"/>
    <property type="evidence" value="ECO:0007669"/>
    <property type="project" value="UniProtKB-KW"/>
</dbReference>
<protein>
    <submittedName>
        <fullName evidence="2">Polysaccharide pyruvyl transferase family protein</fullName>
    </submittedName>
</protein>
<reference evidence="2 3" key="1">
    <citation type="submission" date="2020-08" db="EMBL/GenBank/DDBJ databases">
        <title>A Genomic Blueprint of the Chicken Gut Microbiome.</title>
        <authorList>
            <person name="Gilroy R."/>
            <person name="Ravi A."/>
            <person name="Getino M."/>
            <person name="Pursley I."/>
            <person name="Horton D.L."/>
            <person name="Alikhan N.-F."/>
            <person name="Baker D."/>
            <person name="Gharbi K."/>
            <person name="Hall N."/>
            <person name="Watson M."/>
            <person name="Adriaenssens E.M."/>
            <person name="Foster-Nyarko E."/>
            <person name="Jarju S."/>
            <person name="Secka A."/>
            <person name="Antonio M."/>
            <person name="Oren A."/>
            <person name="Chaudhuri R."/>
            <person name="La Ragione R.M."/>
            <person name="Hildebrand F."/>
            <person name="Pallen M.J."/>
        </authorList>
    </citation>
    <scope>NUCLEOTIDE SEQUENCE [LARGE SCALE GENOMIC DNA]</scope>
    <source>
        <strain evidence="2 3">Sa4CUA7</strain>
    </source>
</reference>
<keyword evidence="3" id="KW-1185">Reference proteome</keyword>
<gene>
    <name evidence="2" type="ORF">H9651_06170</name>
</gene>
<keyword evidence="2" id="KW-0808">Transferase</keyword>
<comment type="caution">
    <text evidence="2">The sequence shown here is derived from an EMBL/GenBank/DDBJ whole genome shotgun (WGS) entry which is preliminary data.</text>
</comment>
<dbReference type="EMBL" id="JACSQP010000003">
    <property type="protein sequence ID" value="MBD7957216.1"/>
    <property type="molecule type" value="Genomic_DNA"/>
</dbReference>
<evidence type="ECO:0000313" key="2">
    <source>
        <dbReference type="EMBL" id="MBD7957216.1"/>
    </source>
</evidence>
<feature type="domain" description="Polysaccharide pyruvyl transferase" evidence="1">
    <location>
        <begin position="41"/>
        <end position="219"/>
    </location>
</feature>
<evidence type="ECO:0000259" key="1">
    <source>
        <dbReference type="Pfam" id="PF04230"/>
    </source>
</evidence>
<sequence length="395" mass="43260">MADERVNIRSLTGVARTRLNLLRAGEPRRQFYLVSPAGVPNFGDELLARAWLDWLAARHPQADVWLDCIEPGRAAHLFRDTHPRLRVTNTLWQLAHGNAAGVLKTDAQRARDAVVELGTPRLDLGLEAMRSMSSIHVLGGGYLNTLWPLNLSILSALASLKSTFGTPLFATGQGFLPQNVASAELIRPLLAQFDYVESRDAEGAQLFDVREGLDDAFLAFANKRAVFAEYETPDVMVLVQGDFFAPGSEERVVRAIDAFASRYARGRSIGFAEALPPDDARFVTTSSDTLVFPFMRMWQEGVPARPGQTWLASRFHFHFLAAAAGAKGVAISGAPGYYDVKHASMQRTGTGWPIESAEQWMNGRLPEPGVNPGFAKLDVPRLAARKAALAESLYG</sequence>
<dbReference type="Pfam" id="PF04230">
    <property type="entry name" value="PS_pyruv_trans"/>
    <property type="match status" value="1"/>
</dbReference>
<accession>A0ABR8S152</accession>
<name>A0ABR8S152_9MICO</name>
<dbReference type="RefSeq" id="WP_191718395.1">
    <property type="nucleotide sequence ID" value="NZ_JACSQP010000003.1"/>
</dbReference>
<proteinExistence type="predicted"/>
<organism evidence="2 3">
    <name type="scientific">Microbacterium pullorum</name>
    <dbReference type="NCBI Taxonomy" id="2762236"/>
    <lineage>
        <taxon>Bacteria</taxon>
        <taxon>Bacillati</taxon>
        <taxon>Actinomycetota</taxon>
        <taxon>Actinomycetes</taxon>
        <taxon>Micrococcales</taxon>
        <taxon>Microbacteriaceae</taxon>
        <taxon>Microbacterium</taxon>
    </lineage>
</organism>
<evidence type="ECO:0000313" key="3">
    <source>
        <dbReference type="Proteomes" id="UP000648352"/>
    </source>
</evidence>
<dbReference type="Proteomes" id="UP000648352">
    <property type="component" value="Unassembled WGS sequence"/>
</dbReference>
<dbReference type="InterPro" id="IPR007345">
    <property type="entry name" value="Polysacch_pyruvyl_Trfase"/>
</dbReference>